<organism evidence="1 2">
    <name type="scientific">Lasiosphaeria ovina</name>
    <dbReference type="NCBI Taxonomy" id="92902"/>
    <lineage>
        <taxon>Eukaryota</taxon>
        <taxon>Fungi</taxon>
        <taxon>Dikarya</taxon>
        <taxon>Ascomycota</taxon>
        <taxon>Pezizomycotina</taxon>
        <taxon>Sordariomycetes</taxon>
        <taxon>Sordariomycetidae</taxon>
        <taxon>Sordariales</taxon>
        <taxon>Lasiosphaeriaceae</taxon>
        <taxon>Lasiosphaeria</taxon>
    </lineage>
</organism>
<accession>A0AAE0NBG3</accession>
<dbReference type="PANTHER" id="PTHR37315">
    <property type="entry name" value="UPF0311 PROTEIN BLR7842"/>
    <property type="match status" value="1"/>
</dbReference>
<dbReference type="Pfam" id="PF11578">
    <property type="entry name" value="DUF3237"/>
    <property type="match status" value="1"/>
</dbReference>
<feature type="non-terminal residue" evidence="1">
    <location>
        <position position="126"/>
    </location>
</feature>
<evidence type="ECO:0000313" key="1">
    <source>
        <dbReference type="EMBL" id="KAK3376499.1"/>
    </source>
</evidence>
<evidence type="ECO:0000313" key="2">
    <source>
        <dbReference type="Proteomes" id="UP001287356"/>
    </source>
</evidence>
<comment type="caution">
    <text evidence="1">The sequence shown here is derived from an EMBL/GenBank/DDBJ whole genome shotgun (WGS) entry which is preliminary data.</text>
</comment>
<proteinExistence type="predicted"/>
<name>A0AAE0NBG3_9PEZI</name>
<dbReference type="EMBL" id="JAULSN010000003">
    <property type="protein sequence ID" value="KAK3376499.1"/>
    <property type="molecule type" value="Genomic_DNA"/>
</dbReference>
<keyword evidence="2" id="KW-1185">Reference proteome</keyword>
<dbReference type="AlphaFoldDB" id="A0AAE0NBG3"/>
<dbReference type="Proteomes" id="UP001287356">
    <property type="component" value="Unassembled WGS sequence"/>
</dbReference>
<reference evidence="1" key="2">
    <citation type="submission" date="2023-06" db="EMBL/GenBank/DDBJ databases">
        <authorList>
            <consortium name="Lawrence Berkeley National Laboratory"/>
            <person name="Haridas S."/>
            <person name="Hensen N."/>
            <person name="Bonometti L."/>
            <person name="Westerberg I."/>
            <person name="Brannstrom I.O."/>
            <person name="Guillou S."/>
            <person name="Cros-Aarteil S."/>
            <person name="Calhoun S."/>
            <person name="Kuo A."/>
            <person name="Mondo S."/>
            <person name="Pangilinan J."/>
            <person name="Riley R."/>
            <person name="Labutti K."/>
            <person name="Andreopoulos B."/>
            <person name="Lipzen A."/>
            <person name="Chen C."/>
            <person name="Yanf M."/>
            <person name="Daum C."/>
            <person name="Ng V."/>
            <person name="Clum A."/>
            <person name="Steindorff A."/>
            <person name="Ohm R."/>
            <person name="Martin F."/>
            <person name="Silar P."/>
            <person name="Natvig D."/>
            <person name="Lalanne C."/>
            <person name="Gautier V."/>
            <person name="Ament-Velasquez S.L."/>
            <person name="Kruys A."/>
            <person name="Hutchinson M.I."/>
            <person name="Powell A.J."/>
            <person name="Barry K."/>
            <person name="Miller A.N."/>
            <person name="Grigoriev I.V."/>
            <person name="Debuchy R."/>
            <person name="Gladieux P."/>
            <person name="Thoren M.H."/>
            <person name="Johannesson H."/>
        </authorList>
    </citation>
    <scope>NUCLEOTIDE SEQUENCE</scope>
    <source>
        <strain evidence="1">CBS 958.72</strain>
    </source>
</reference>
<dbReference type="InterPro" id="IPR020915">
    <property type="entry name" value="UPF0311"/>
</dbReference>
<sequence length="126" mass="13239">IPVGPGPHGNRVVYPVTGGTFKGPSINGTVLPVGADFGLIDPKTNVFAANVRYQIRTSDGADIQVTGGGPQQPGGKVHIHLAFETGSDKYYYLNNIKTVAVVTVGNGGAYVFVKSWKLESPRAAKE</sequence>
<dbReference type="PANTHER" id="PTHR37315:SF1">
    <property type="entry name" value="UPF0311 PROTEIN BLR7842"/>
    <property type="match status" value="1"/>
</dbReference>
<reference evidence="1" key="1">
    <citation type="journal article" date="2023" name="Mol. Phylogenet. Evol.">
        <title>Genome-scale phylogeny and comparative genomics of the fungal order Sordariales.</title>
        <authorList>
            <person name="Hensen N."/>
            <person name="Bonometti L."/>
            <person name="Westerberg I."/>
            <person name="Brannstrom I.O."/>
            <person name="Guillou S."/>
            <person name="Cros-Aarteil S."/>
            <person name="Calhoun S."/>
            <person name="Haridas S."/>
            <person name="Kuo A."/>
            <person name="Mondo S."/>
            <person name="Pangilinan J."/>
            <person name="Riley R."/>
            <person name="LaButti K."/>
            <person name="Andreopoulos B."/>
            <person name="Lipzen A."/>
            <person name="Chen C."/>
            <person name="Yan M."/>
            <person name="Daum C."/>
            <person name="Ng V."/>
            <person name="Clum A."/>
            <person name="Steindorff A."/>
            <person name="Ohm R.A."/>
            <person name="Martin F."/>
            <person name="Silar P."/>
            <person name="Natvig D.O."/>
            <person name="Lalanne C."/>
            <person name="Gautier V."/>
            <person name="Ament-Velasquez S.L."/>
            <person name="Kruys A."/>
            <person name="Hutchinson M.I."/>
            <person name="Powell A.J."/>
            <person name="Barry K."/>
            <person name="Miller A.N."/>
            <person name="Grigoriev I.V."/>
            <person name="Debuchy R."/>
            <person name="Gladieux P."/>
            <person name="Hiltunen Thoren M."/>
            <person name="Johannesson H."/>
        </authorList>
    </citation>
    <scope>NUCLEOTIDE SEQUENCE</scope>
    <source>
        <strain evidence="1">CBS 958.72</strain>
    </source>
</reference>
<protein>
    <submittedName>
        <fullName evidence="1">Uncharacterized protein</fullName>
    </submittedName>
</protein>
<gene>
    <name evidence="1" type="ORF">B0T24DRAFT_573255</name>
</gene>
<dbReference type="Gene3D" id="2.40.160.20">
    <property type="match status" value="1"/>
</dbReference>